<organism evidence="2 3">
    <name type="scientific">Streptomyces racemochromogenes</name>
    <dbReference type="NCBI Taxonomy" id="67353"/>
    <lineage>
        <taxon>Bacteria</taxon>
        <taxon>Bacillati</taxon>
        <taxon>Actinomycetota</taxon>
        <taxon>Actinomycetes</taxon>
        <taxon>Kitasatosporales</taxon>
        <taxon>Streptomycetaceae</taxon>
        <taxon>Streptomyces</taxon>
    </lineage>
</organism>
<dbReference type="RefSeq" id="WP_395511446.1">
    <property type="nucleotide sequence ID" value="NZ_JBBDHD010000059.1"/>
</dbReference>
<name>A0ABW7PID4_9ACTN</name>
<protein>
    <submittedName>
        <fullName evidence="2">Uncharacterized protein</fullName>
    </submittedName>
</protein>
<feature type="region of interest" description="Disordered" evidence="1">
    <location>
        <begin position="52"/>
        <end position="84"/>
    </location>
</feature>
<gene>
    <name evidence="2" type="ORF">WDV06_21800</name>
</gene>
<proteinExistence type="predicted"/>
<evidence type="ECO:0000256" key="1">
    <source>
        <dbReference type="SAM" id="MobiDB-lite"/>
    </source>
</evidence>
<comment type="caution">
    <text evidence="2">The sequence shown here is derived from an EMBL/GenBank/DDBJ whole genome shotgun (WGS) entry which is preliminary data.</text>
</comment>
<evidence type="ECO:0000313" key="3">
    <source>
        <dbReference type="Proteomes" id="UP001610631"/>
    </source>
</evidence>
<dbReference type="Proteomes" id="UP001610631">
    <property type="component" value="Unassembled WGS sequence"/>
</dbReference>
<sequence length="84" mass="8612">MAVARPARMVAAPGIKAILAALLPDAFWPGRPPWRGGPPGFECPLLAGRPDRSHVPVHPARAAPSAGGPGWPASGCRCGSARRS</sequence>
<keyword evidence="3" id="KW-1185">Reference proteome</keyword>
<feature type="compositionally biased region" description="Low complexity" evidence="1">
    <location>
        <begin position="59"/>
        <end position="75"/>
    </location>
</feature>
<evidence type="ECO:0000313" key="2">
    <source>
        <dbReference type="EMBL" id="MFH7597716.1"/>
    </source>
</evidence>
<reference evidence="2 3" key="1">
    <citation type="submission" date="2024-03" db="EMBL/GenBank/DDBJ databases">
        <title>Whole genome sequencing of Streptomyces racemochromogenes, to identify antimicrobial biosynthetic gene clusters.</title>
        <authorList>
            <person name="Suryawanshi P."/>
            <person name="Krishnaraj P.U."/>
            <person name="Arun Y.P."/>
            <person name="Suryawanshi M.P."/>
            <person name="Rakshit O."/>
        </authorList>
    </citation>
    <scope>NUCLEOTIDE SEQUENCE [LARGE SCALE GENOMIC DNA]</scope>
    <source>
        <strain evidence="2 3">AUDT626</strain>
    </source>
</reference>
<dbReference type="EMBL" id="JBBDHD010000059">
    <property type="protein sequence ID" value="MFH7597716.1"/>
    <property type="molecule type" value="Genomic_DNA"/>
</dbReference>
<accession>A0ABW7PID4</accession>